<evidence type="ECO:0000256" key="1">
    <source>
        <dbReference type="PROSITE-ProRule" id="PRU00221"/>
    </source>
</evidence>
<keyword evidence="1" id="KW-0853">WD repeat</keyword>
<reference evidence="2" key="1">
    <citation type="submission" date="2021-01" db="EMBL/GenBank/DDBJ databases">
        <authorList>
            <person name="Kaushik A."/>
        </authorList>
    </citation>
    <scope>NUCLEOTIDE SEQUENCE</scope>
    <source>
        <strain evidence="2">AG4-R118</strain>
    </source>
</reference>
<dbReference type="SMART" id="SM00320">
    <property type="entry name" value="WD40"/>
    <property type="match status" value="1"/>
</dbReference>
<evidence type="ECO:0000313" key="2">
    <source>
        <dbReference type="EMBL" id="CAE6406696.1"/>
    </source>
</evidence>
<dbReference type="AlphaFoldDB" id="A0A8H2WYJ3"/>
<dbReference type="Gene3D" id="2.130.10.10">
    <property type="entry name" value="YVTN repeat-like/Quinoprotein amine dehydrogenase"/>
    <property type="match status" value="1"/>
</dbReference>
<gene>
    <name evidence="2" type="ORF">RDB_LOCUS8186</name>
</gene>
<evidence type="ECO:0000313" key="3">
    <source>
        <dbReference type="Proteomes" id="UP000663888"/>
    </source>
</evidence>
<dbReference type="PROSITE" id="PS50082">
    <property type="entry name" value="WD_REPEATS_2"/>
    <property type="match status" value="1"/>
</dbReference>
<dbReference type="InterPro" id="IPR015943">
    <property type="entry name" value="WD40/YVTN_repeat-like_dom_sf"/>
</dbReference>
<name>A0A8H2WYJ3_9AGAM</name>
<organism evidence="2 3">
    <name type="scientific">Rhizoctonia solani</name>
    <dbReference type="NCBI Taxonomy" id="456999"/>
    <lineage>
        <taxon>Eukaryota</taxon>
        <taxon>Fungi</taxon>
        <taxon>Dikarya</taxon>
        <taxon>Basidiomycota</taxon>
        <taxon>Agaricomycotina</taxon>
        <taxon>Agaricomycetes</taxon>
        <taxon>Cantharellales</taxon>
        <taxon>Ceratobasidiaceae</taxon>
        <taxon>Rhizoctonia</taxon>
    </lineage>
</organism>
<dbReference type="EMBL" id="CAJMWX010000180">
    <property type="protein sequence ID" value="CAE6406696.1"/>
    <property type="molecule type" value="Genomic_DNA"/>
</dbReference>
<comment type="caution">
    <text evidence="2">The sequence shown here is derived from an EMBL/GenBank/DDBJ whole genome shotgun (WGS) entry which is preliminary data.</text>
</comment>
<dbReference type="InterPro" id="IPR001680">
    <property type="entry name" value="WD40_rpt"/>
</dbReference>
<dbReference type="Proteomes" id="UP000663888">
    <property type="component" value="Unassembled WGS sequence"/>
</dbReference>
<feature type="repeat" description="WD" evidence="1">
    <location>
        <begin position="24"/>
        <end position="58"/>
    </location>
</feature>
<protein>
    <submittedName>
        <fullName evidence="2">Uncharacterized protein</fullName>
    </submittedName>
</protein>
<proteinExistence type="predicted"/>
<dbReference type="InterPro" id="IPR036322">
    <property type="entry name" value="WD40_repeat_dom_sf"/>
</dbReference>
<dbReference type="SUPFAM" id="SSF50978">
    <property type="entry name" value="WD40 repeat-like"/>
    <property type="match status" value="1"/>
</dbReference>
<sequence>MGCKDGAIKICTLPNLQQSSVQSFTAHSGEIVSIAESPDCSLLVSYSEQDKVLRVWSLLIPALELPSCVTSPSSSASGDSYSVLHEGWYISKGGWIVNAAKQLLFWVPPDINSAWWSPYATLVVTEAGTLQIPKQKPLVGDEWSKCYIYER</sequence>
<accession>A0A8H2WYJ3</accession>